<dbReference type="RefSeq" id="WP_073122541.1">
    <property type="nucleotide sequence ID" value="NZ_BMEN01000008.1"/>
</dbReference>
<gene>
    <name evidence="3" type="ORF">SAMN05444281_2759</name>
</gene>
<dbReference type="AlphaFoldDB" id="A0A1M5WZT7"/>
<dbReference type="OrthoDB" id="9757947at2"/>
<evidence type="ECO:0000313" key="4">
    <source>
        <dbReference type="Proteomes" id="UP000184109"/>
    </source>
</evidence>
<dbReference type="NCBIfam" id="TIGR04183">
    <property type="entry name" value="Por_Secre_tail"/>
    <property type="match status" value="1"/>
</dbReference>
<feature type="chain" id="PRO_5012319202" evidence="2">
    <location>
        <begin position="30"/>
        <end position="255"/>
    </location>
</feature>
<sequence length="255" mass="28727">MRKKLLLSFSISKWTLLLTLFFSNFLAFSQTNLALTANVTTSFVSEWETLEAVKDDVTPVDSNDTPRYGNWNYEQNYGVYNWVEYSWNTDQVIKSANVYWGNDGGGLLPPDDAYIEYFDGTEWVKVGDIGFLLNTYNGLNMDVTTSKIRVHMKSTTATSIIEFQVFDTELNLSTSNISELDFLEVYTSASGVVIDNNSSKSLESVKLYNVVGSMVYQATNIKAGNYTIHQSNSGVYIVEIVIDGLRYSKKVIITE</sequence>
<dbReference type="Proteomes" id="UP000184109">
    <property type="component" value="Unassembled WGS sequence"/>
</dbReference>
<protein>
    <submittedName>
        <fullName evidence="3">Por secretion system C-terminal sorting domain-containing protein</fullName>
    </submittedName>
</protein>
<feature type="signal peptide" evidence="2">
    <location>
        <begin position="1"/>
        <end position="29"/>
    </location>
</feature>
<dbReference type="EMBL" id="FQXQ01000008">
    <property type="protein sequence ID" value="SHH92788.1"/>
    <property type="molecule type" value="Genomic_DNA"/>
</dbReference>
<keyword evidence="4" id="KW-1185">Reference proteome</keyword>
<evidence type="ECO:0000256" key="2">
    <source>
        <dbReference type="SAM" id="SignalP"/>
    </source>
</evidence>
<accession>A0A1M5WZT7</accession>
<dbReference type="STRING" id="1195760.SAMN05444281_2759"/>
<organism evidence="3 4">
    <name type="scientific">Wenyingzhuangia marina</name>
    <dbReference type="NCBI Taxonomy" id="1195760"/>
    <lineage>
        <taxon>Bacteria</taxon>
        <taxon>Pseudomonadati</taxon>
        <taxon>Bacteroidota</taxon>
        <taxon>Flavobacteriia</taxon>
        <taxon>Flavobacteriales</taxon>
        <taxon>Flavobacteriaceae</taxon>
        <taxon>Wenyingzhuangia</taxon>
    </lineage>
</organism>
<keyword evidence="1 2" id="KW-0732">Signal</keyword>
<evidence type="ECO:0000256" key="1">
    <source>
        <dbReference type="ARBA" id="ARBA00022729"/>
    </source>
</evidence>
<evidence type="ECO:0000313" key="3">
    <source>
        <dbReference type="EMBL" id="SHH92788.1"/>
    </source>
</evidence>
<proteinExistence type="predicted"/>
<name>A0A1M5WZT7_9FLAO</name>
<reference evidence="4" key="1">
    <citation type="submission" date="2016-11" db="EMBL/GenBank/DDBJ databases">
        <authorList>
            <person name="Varghese N."/>
            <person name="Submissions S."/>
        </authorList>
    </citation>
    <scope>NUCLEOTIDE SEQUENCE [LARGE SCALE GENOMIC DNA]</scope>
    <source>
        <strain evidence="4">DSM 100572</strain>
    </source>
</reference>
<dbReference type="InterPro" id="IPR026444">
    <property type="entry name" value="Secre_tail"/>
</dbReference>
<dbReference type="Gene3D" id="2.60.120.260">
    <property type="entry name" value="Galactose-binding domain-like"/>
    <property type="match status" value="1"/>
</dbReference>